<organism evidence="6 7">
    <name type="scientific">Vibrio qingdaonensis</name>
    <dbReference type="NCBI Taxonomy" id="2829491"/>
    <lineage>
        <taxon>Bacteria</taxon>
        <taxon>Pseudomonadati</taxon>
        <taxon>Pseudomonadota</taxon>
        <taxon>Gammaproteobacteria</taxon>
        <taxon>Vibrionales</taxon>
        <taxon>Vibrionaceae</taxon>
        <taxon>Vibrio</taxon>
    </lineage>
</organism>
<dbReference type="AlphaFoldDB" id="A0A9X3CPB6"/>
<evidence type="ECO:0000256" key="2">
    <source>
        <dbReference type="ARBA" id="ARBA00023125"/>
    </source>
</evidence>
<name>A0A9X3CPB6_9VIBR</name>
<proteinExistence type="predicted"/>
<keyword evidence="1" id="KW-0805">Transcription regulation</keyword>
<keyword evidence="3" id="KW-0804">Transcription</keyword>
<dbReference type="GO" id="GO:0000976">
    <property type="term" value="F:transcription cis-regulatory region binding"/>
    <property type="evidence" value="ECO:0007669"/>
    <property type="project" value="TreeGrafter"/>
</dbReference>
<protein>
    <submittedName>
        <fullName evidence="6">LacI family transcriptional regulator</fullName>
    </submittedName>
</protein>
<evidence type="ECO:0000256" key="1">
    <source>
        <dbReference type="ARBA" id="ARBA00023015"/>
    </source>
</evidence>
<dbReference type="InterPro" id="IPR010982">
    <property type="entry name" value="Lambda_DNA-bd_dom_sf"/>
</dbReference>
<evidence type="ECO:0000256" key="3">
    <source>
        <dbReference type="ARBA" id="ARBA00023163"/>
    </source>
</evidence>
<evidence type="ECO:0000259" key="4">
    <source>
        <dbReference type="PROSITE" id="PS50932"/>
    </source>
</evidence>
<dbReference type="PRINTS" id="PR00036">
    <property type="entry name" value="HTHLACI"/>
</dbReference>
<dbReference type="GO" id="GO:0003700">
    <property type="term" value="F:DNA-binding transcription factor activity"/>
    <property type="evidence" value="ECO:0007669"/>
    <property type="project" value="TreeGrafter"/>
</dbReference>
<dbReference type="CDD" id="cd01392">
    <property type="entry name" value="HTH_LacI"/>
    <property type="match status" value="1"/>
</dbReference>
<dbReference type="InterPro" id="IPR000843">
    <property type="entry name" value="HTH_LacI"/>
</dbReference>
<dbReference type="SMART" id="SM00354">
    <property type="entry name" value="HTH_LACI"/>
    <property type="match status" value="1"/>
</dbReference>
<dbReference type="PROSITE" id="PS50943">
    <property type="entry name" value="HTH_CROC1"/>
    <property type="match status" value="1"/>
</dbReference>
<dbReference type="SUPFAM" id="SSF53822">
    <property type="entry name" value="Periplasmic binding protein-like I"/>
    <property type="match status" value="1"/>
</dbReference>
<dbReference type="PANTHER" id="PTHR30146">
    <property type="entry name" value="LACI-RELATED TRANSCRIPTIONAL REPRESSOR"/>
    <property type="match status" value="1"/>
</dbReference>
<dbReference type="PROSITE" id="PS50932">
    <property type="entry name" value="HTH_LACI_2"/>
    <property type="match status" value="1"/>
</dbReference>
<dbReference type="Gene3D" id="1.10.260.40">
    <property type="entry name" value="lambda repressor-like DNA-binding domains"/>
    <property type="match status" value="1"/>
</dbReference>
<gene>
    <name evidence="6" type="ORF">MD535_12915</name>
</gene>
<keyword evidence="7" id="KW-1185">Reference proteome</keyword>
<dbReference type="RefSeq" id="WP_265675440.1">
    <property type="nucleotide sequence ID" value="NZ_JAKRRY010000016.1"/>
</dbReference>
<evidence type="ECO:0000259" key="5">
    <source>
        <dbReference type="PROSITE" id="PS50943"/>
    </source>
</evidence>
<dbReference type="InterPro" id="IPR028082">
    <property type="entry name" value="Peripla_BP_I"/>
</dbReference>
<sequence>MSANEGITLDDIATMSGVSKATVSRVINNSAYVSEATKQKVEATLDELSYKKPNANVKWQVNYDEITIIIEHQMNGSHSFFGNIFSILENQAQELGLKVRLVRISKSLDLFVDRLKGCNAIISLGVDKPEVLDIVRELEVPAVIINGIDSKCQISSISPDYYLGAYLSTKLLIDQGHQKIKLLTSNINHTTRFRQGGYLKAMHESGLATENSVINFEKRDPVHTYTDIDFAASRLLPDIIKNGELSGYTAVVCMCDMIAISLTDAIEELGVDLGTEFSIVGFDNVEASRFNNPALTTVASDLNNLCTITLNTLLQVSNDPDSAGSRISTAVKLIERDSVKPLI</sequence>
<keyword evidence="2" id="KW-0238">DNA-binding</keyword>
<dbReference type="Gene3D" id="3.40.50.2300">
    <property type="match status" value="2"/>
</dbReference>
<dbReference type="PANTHER" id="PTHR30146:SF109">
    <property type="entry name" value="HTH-TYPE TRANSCRIPTIONAL REGULATOR GALS"/>
    <property type="match status" value="1"/>
</dbReference>
<dbReference type="PROSITE" id="PS00356">
    <property type="entry name" value="HTH_LACI_1"/>
    <property type="match status" value="1"/>
</dbReference>
<dbReference type="Pfam" id="PF00356">
    <property type="entry name" value="LacI"/>
    <property type="match status" value="1"/>
</dbReference>
<accession>A0A9X3CPB6</accession>
<dbReference type="InterPro" id="IPR001387">
    <property type="entry name" value="Cro/C1-type_HTH"/>
</dbReference>
<feature type="domain" description="HTH cro/C1-type" evidence="5">
    <location>
        <begin position="6"/>
        <end position="51"/>
    </location>
</feature>
<feature type="domain" description="HTH lacI-type" evidence="4">
    <location>
        <begin position="7"/>
        <end position="56"/>
    </location>
</feature>
<evidence type="ECO:0000313" key="6">
    <source>
        <dbReference type="EMBL" id="MCW8346900.1"/>
    </source>
</evidence>
<dbReference type="Proteomes" id="UP001155587">
    <property type="component" value="Unassembled WGS sequence"/>
</dbReference>
<reference evidence="6" key="1">
    <citation type="submission" date="2022-02" db="EMBL/GenBank/DDBJ databases">
        <title>Vibrio sp. nov, a new bacterium isolated from seawater.</title>
        <authorList>
            <person name="Yuan Y."/>
        </authorList>
    </citation>
    <scope>NUCLEOTIDE SEQUENCE</scope>
    <source>
        <strain evidence="6">ZSDZ65</strain>
    </source>
</reference>
<dbReference type="Pfam" id="PF13377">
    <property type="entry name" value="Peripla_BP_3"/>
    <property type="match status" value="1"/>
</dbReference>
<evidence type="ECO:0000313" key="7">
    <source>
        <dbReference type="Proteomes" id="UP001155587"/>
    </source>
</evidence>
<comment type="caution">
    <text evidence="6">The sequence shown here is derived from an EMBL/GenBank/DDBJ whole genome shotgun (WGS) entry which is preliminary data.</text>
</comment>
<dbReference type="EMBL" id="JAKRRY010000016">
    <property type="protein sequence ID" value="MCW8346900.1"/>
    <property type="molecule type" value="Genomic_DNA"/>
</dbReference>
<dbReference type="InterPro" id="IPR046335">
    <property type="entry name" value="LacI/GalR-like_sensor"/>
</dbReference>
<dbReference type="SUPFAM" id="SSF47413">
    <property type="entry name" value="lambda repressor-like DNA-binding domains"/>
    <property type="match status" value="1"/>
</dbReference>